<reference evidence="1 2" key="1">
    <citation type="journal article" date="2016" name="Nat. Commun.">
        <title>Thousands of microbial genomes shed light on interconnected biogeochemical processes in an aquifer system.</title>
        <authorList>
            <person name="Anantharaman K."/>
            <person name="Brown C.T."/>
            <person name="Hug L.A."/>
            <person name="Sharon I."/>
            <person name="Castelle C.J."/>
            <person name="Probst A.J."/>
            <person name="Thomas B.C."/>
            <person name="Singh A."/>
            <person name="Wilkins M.J."/>
            <person name="Karaoz U."/>
            <person name="Brodie E.L."/>
            <person name="Williams K.H."/>
            <person name="Hubbard S.S."/>
            <person name="Banfield J.F."/>
        </authorList>
    </citation>
    <scope>NUCLEOTIDE SEQUENCE [LARGE SCALE GENOMIC DNA]</scope>
</reference>
<evidence type="ECO:0000313" key="1">
    <source>
        <dbReference type="EMBL" id="OGI64879.1"/>
    </source>
</evidence>
<organism evidence="1 2">
    <name type="scientific">Candidatus Nomurabacteria bacterium RIFCSPHIGHO2_01_FULL_40_24b</name>
    <dbReference type="NCBI Taxonomy" id="1801739"/>
    <lineage>
        <taxon>Bacteria</taxon>
        <taxon>Candidatus Nomuraibacteriota</taxon>
    </lineage>
</organism>
<dbReference type="InterPro" id="IPR014942">
    <property type="entry name" value="AbiEii"/>
</dbReference>
<evidence type="ECO:0000313" key="2">
    <source>
        <dbReference type="Proteomes" id="UP000177370"/>
    </source>
</evidence>
<proteinExistence type="predicted"/>
<dbReference type="EMBL" id="MFTP01000026">
    <property type="protein sequence ID" value="OGI64879.1"/>
    <property type="molecule type" value="Genomic_DNA"/>
</dbReference>
<evidence type="ECO:0008006" key="3">
    <source>
        <dbReference type="Google" id="ProtNLM"/>
    </source>
</evidence>
<accession>A0A1F6V5T4</accession>
<name>A0A1F6V5T4_9BACT</name>
<comment type="caution">
    <text evidence="1">The sequence shown here is derived from an EMBL/GenBank/DDBJ whole genome shotgun (WGS) entry which is preliminary data.</text>
</comment>
<dbReference type="AlphaFoldDB" id="A0A1F6V5T4"/>
<dbReference type="Pfam" id="PF08843">
    <property type="entry name" value="AbiEii"/>
    <property type="match status" value="1"/>
</dbReference>
<dbReference type="Proteomes" id="UP000177370">
    <property type="component" value="Unassembled WGS sequence"/>
</dbReference>
<gene>
    <name evidence="1" type="ORF">A2647_02985</name>
</gene>
<sequence length="207" mass="23501">MHLEALSDATRALWEKCRFLKDDFYLAGGTALALQLGHRRSVDLDFFSSQSIKKTSLKTIEETFKTPVSVSVRTSDELTVEISGVKMTLLHYPFPLILNTLPTDIVSLATVRDIAAMKAYALGRRGSLKDYVDLYAIFSRNIISLEIVIADANKKYDALFNDRLFCEQLLYTDDIEPEAINWIVAPVSLDDMKKYFREIVSAQKKHI</sequence>
<protein>
    <recommendedName>
        <fullName evidence="3">Nucleotidyl transferase AbiEii/AbiGii toxin family protein</fullName>
    </recommendedName>
</protein>